<dbReference type="EMBL" id="CP038797">
    <property type="protein sequence ID" value="QIV79659.1"/>
    <property type="molecule type" value="Genomic_DNA"/>
</dbReference>
<accession>A0A6H0RZJ6</accession>
<evidence type="ECO:0000313" key="1">
    <source>
        <dbReference type="EMBL" id="QIV79659.1"/>
    </source>
</evidence>
<geneLocation type="plasmid" evidence="1 2">
    <name>unnamed1</name>
</geneLocation>
<proteinExistence type="predicted"/>
<dbReference type="Proteomes" id="UP000501849">
    <property type="component" value="Plasmid unnamed1"/>
</dbReference>
<organism evidence="1 2">
    <name type="scientific">Mycolicibacterium frederiksbergense</name>
    <dbReference type="NCBI Taxonomy" id="117567"/>
    <lineage>
        <taxon>Bacteria</taxon>
        <taxon>Bacillati</taxon>
        <taxon>Actinomycetota</taxon>
        <taxon>Actinomycetes</taxon>
        <taxon>Mycobacteriales</taxon>
        <taxon>Mycobacteriaceae</taxon>
        <taxon>Mycolicibacterium</taxon>
    </lineage>
</organism>
<reference evidence="1 2" key="1">
    <citation type="submission" date="2019-04" db="EMBL/GenBank/DDBJ databases">
        <title>Draft, Whole-Genome Sequence of the Anthracene-degrading Mycobacterium frederiksbergense LB501T, Isolated from a Polycyclic Aromatic Hydrocarbon (PAH)-Contaminated Soil.</title>
        <authorList>
            <person name="Augelletti F."/>
        </authorList>
    </citation>
    <scope>NUCLEOTIDE SEQUENCE [LARGE SCALE GENOMIC DNA]</scope>
    <source>
        <strain evidence="1 2">LB 501T</strain>
        <plasmid evidence="1 2">unnamed1</plasmid>
    </source>
</reference>
<keyword evidence="1" id="KW-0614">Plasmid</keyword>
<dbReference type="RefSeq" id="WP_234904108.1">
    <property type="nucleotide sequence ID" value="NZ_CP038797.1"/>
</dbReference>
<dbReference type="KEGG" id="mfre:EXE63_01060"/>
<name>A0A6H0RZJ6_9MYCO</name>
<sequence>MNLAQLAKASVALPLWAVDTGVRAARVSVATATATATVLTVAGVTLVDVPLRAVGEVLAGRSARRRWTRDDRCWIEVYGLDDDEDGTVGAAVLDALRAEPGVREASLNRPLSRVMVRFTPDISPDDLCDVVSAAEIEATDGDVEPATNELPWDGPVMTGNVASAAVNIVGLAAAIAGRVMPWPPLPQAVAAAAVLVDYQPRLRTALEQRLGATAADTAITVTTAAAYTLTQAPWSLAVDAAKHLARAAETQSAARAWRTLEPDLAERALVEDGRPDAADQIDCGL</sequence>
<gene>
    <name evidence="1" type="ORF">EXE63_01060</name>
</gene>
<evidence type="ECO:0000313" key="2">
    <source>
        <dbReference type="Proteomes" id="UP000501849"/>
    </source>
</evidence>
<keyword evidence="2" id="KW-1185">Reference proteome</keyword>
<dbReference type="AlphaFoldDB" id="A0A6H0RZJ6"/>
<protein>
    <submittedName>
        <fullName evidence="1">Heavy-metal-associated domain-containing protein</fullName>
    </submittedName>
</protein>